<keyword evidence="1 3" id="KW-0808">Transferase</keyword>
<comment type="caution">
    <text evidence="3">The sequence shown here is derived from an EMBL/GenBank/DDBJ whole genome shotgun (WGS) entry which is preliminary data.</text>
</comment>
<evidence type="ECO:0000313" key="3">
    <source>
        <dbReference type="EMBL" id="GBF35520.1"/>
    </source>
</evidence>
<name>A0A2L2XH98_9FIRM</name>
<accession>A0A2L2XH98</accession>
<evidence type="ECO:0000313" key="4">
    <source>
        <dbReference type="Proteomes" id="UP000239549"/>
    </source>
</evidence>
<dbReference type="InterPro" id="IPR011004">
    <property type="entry name" value="Trimer_LpxA-like_sf"/>
</dbReference>
<dbReference type="Proteomes" id="UP000239549">
    <property type="component" value="Unassembled WGS sequence"/>
</dbReference>
<protein>
    <submittedName>
        <fullName evidence="3">Acetyltransferase</fullName>
    </submittedName>
</protein>
<dbReference type="RefSeq" id="WP_104373584.1">
    <property type="nucleotide sequence ID" value="NZ_BFAV01000172.1"/>
</dbReference>
<evidence type="ECO:0000256" key="2">
    <source>
        <dbReference type="ARBA" id="ARBA00022737"/>
    </source>
</evidence>
<dbReference type="InterPro" id="IPR001451">
    <property type="entry name" value="Hexapep"/>
</dbReference>
<evidence type="ECO:0000256" key="1">
    <source>
        <dbReference type="ARBA" id="ARBA00022679"/>
    </source>
</evidence>
<dbReference type="SUPFAM" id="SSF51161">
    <property type="entry name" value="Trimeric LpxA-like enzymes"/>
    <property type="match status" value="1"/>
</dbReference>
<sequence length="176" mass="19185">MTDRRRLKHVPSPPGKNSLHLWCSAVNPLRVCWNFAIITLCRYLPSLHLKRWLYKSLGMKVGKNTSVGLMAMMDVFFPQLISIGENSVLGYNCTILCHEFLIREYRTGTVKIGREVMLGANSTVLPGVSIGDGAVVGAGSLVNRDIPPGALAAGVPAKVVRENYNIAADCMETVGK</sequence>
<reference evidence="4" key="1">
    <citation type="submission" date="2018-02" db="EMBL/GenBank/DDBJ databases">
        <title>Genome sequence of Desulfocucumis palustris strain NAW-5.</title>
        <authorList>
            <person name="Watanabe M."/>
            <person name="Kojima H."/>
            <person name="Fukui M."/>
        </authorList>
    </citation>
    <scope>NUCLEOTIDE SEQUENCE [LARGE SCALE GENOMIC DNA]</scope>
    <source>
        <strain evidence="4">NAW-5</strain>
    </source>
</reference>
<dbReference type="EMBL" id="BFAV01000172">
    <property type="protein sequence ID" value="GBF35520.1"/>
    <property type="molecule type" value="Genomic_DNA"/>
</dbReference>
<dbReference type="AlphaFoldDB" id="A0A2L2XH98"/>
<dbReference type="GO" id="GO:0016740">
    <property type="term" value="F:transferase activity"/>
    <property type="evidence" value="ECO:0007669"/>
    <property type="project" value="UniProtKB-KW"/>
</dbReference>
<dbReference type="PANTHER" id="PTHR43300">
    <property type="entry name" value="ACETYLTRANSFERASE"/>
    <property type="match status" value="1"/>
</dbReference>
<organism evidence="3 4">
    <name type="scientific">Desulfocucumis palustris</name>
    <dbReference type="NCBI Taxonomy" id="1898651"/>
    <lineage>
        <taxon>Bacteria</taxon>
        <taxon>Bacillati</taxon>
        <taxon>Bacillota</taxon>
        <taxon>Clostridia</taxon>
        <taxon>Eubacteriales</taxon>
        <taxon>Desulfocucumaceae</taxon>
        <taxon>Desulfocucumis</taxon>
    </lineage>
</organism>
<dbReference type="Gene3D" id="2.160.10.10">
    <property type="entry name" value="Hexapeptide repeat proteins"/>
    <property type="match status" value="1"/>
</dbReference>
<dbReference type="InterPro" id="IPR018357">
    <property type="entry name" value="Hexapep_transf_CS"/>
</dbReference>
<dbReference type="InterPro" id="IPR050179">
    <property type="entry name" value="Trans_hexapeptide_repeat"/>
</dbReference>
<dbReference type="PROSITE" id="PS00101">
    <property type="entry name" value="HEXAPEP_TRANSFERASES"/>
    <property type="match status" value="1"/>
</dbReference>
<proteinExistence type="predicted"/>
<dbReference type="CDD" id="cd04647">
    <property type="entry name" value="LbH_MAT_like"/>
    <property type="match status" value="1"/>
</dbReference>
<dbReference type="PANTHER" id="PTHR43300:SF6">
    <property type="entry name" value="ACETYLTRANSFERASE YVOF-RELATED"/>
    <property type="match status" value="1"/>
</dbReference>
<dbReference type="Pfam" id="PF14602">
    <property type="entry name" value="Hexapep_2"/>
    <property type="match status" value="2"/>
</dbReference>
<dbReference type="OrthoDB" id="9801697at2"/>
<keyword evidence="4" id="KW-1185">Reference proteome</keyword>
<keyword evidence="2" id="KW-0677">Repeat</keyword>
<gene>
    <name evidence="3" type="ORF">DCCM_4649</name>
</gene>